<feature type="region of interest" description="Disordered" evidence="6">
    <location>
        <begin position="26"/>
        <end position="79"/>
    </location>
</feature>
<sequence length="113" mass="13311">MTSGPETIKLLLKAEEEASALVEQARKDRESRLKQASKEAQKEINAYREEKEREYQEELKKHSGLSEENTTRLHRETEEVREKMRKQFESKKGEVVQFLKGLVLKVDYLESDK</sequence>
<dbReference type="AlphaFoldDB" id="A0AAV9I599"/>
<gene>
    <name evidence="7" type="ORF">GAYE_PCTG52G1266</name>
</gene>
<dbReference type="PANTHER" id="PTHR12713:SF11">
    <property type="entry name" value="V-TYPE PROTON ATPASE SUBUNIT G"/>
    <property type="match status" value="1"/>
</dbReference>
<proteinExistence type="inferred from homology"/>
<organism evidence="7 8">
    <name type="scientific">Galdieria yellowstonensis</name>
    <dbReference type="NCBI Taxonomy" id="3028027"/>
    <lineage>
        <taxon>Eukaryota</taxon>
        <taxon>Rhodophyta</taxon>
        <taxon>Bangiophyceae</taxon>
        <taxon>Galdieriales</taxon>
        <taxon>Galdieriaceae</taxon>
        <taxon>Galdieria</taxon>
    </lineage>
</organism>
<reference evidence="7 8" key="1">
    <citation type="submission" date="2022-07" db="EMBL/GenBank/DDBJ databases">
        <title>Genome-wide signatures of adaptation to extreme environments.</title>
        <authorList>
            <person name="Cho C.H."/>
            <person name="Yoon H.S."/>
        </authorList>
    </citation>
    <scope>NUCLEOTIDE SEQUENCE [LARGE SCALE GENOMIC DNA]</scope>
    <source>
        <strain evidence="7 8">108.79 E11</strain>
    </source>
</reference>
<keyword evidence="8" id="KW-1185">Reference proteome</keyword>
<name>A0AAV9I599_9RHOD</name>
<dbReference type="Gene3D" id="1.20.5.2950">
    <property type="match status" value="1"/>
</dbReference>
<evidence type="ECO:0000313" key="7">
    <source>
        <dbReference type="EMBL" id="KAK4523372.1"/>
    </source>
</evidence>
<protein>
    <recommendedName>
        <fullName evidence="5">V-type proton ATPase subunit G</fullName>
    </recommendedName>
</protein>
<comment type="subunit">
    <text evidence="5">V-ATPase is a heteromultimeric enzyme made up of two complexes: the ATP-hydrolytic V1 complex and the proton translocation V0 complex.</text>
</comment>
<evidence type="ECO:0000256" key="2">
    <source>
        <dbReference type="ARBA" id="ARBA00022448"/>
    </source>
</evidence>
<evidence type="ECO:0000256" key="3">
    <source>
        <dbReference type="ARBA" id="ARBA00022781"/>
    </source>
</evidence>
<dbReference type="GO" id="GO:0046961">
    <property type="term" value="F:proton-transporting ATPase activity, rotational mechanism"/>
    <property type="evidence" value="ECO:0007669"/>
    <property type="project" value="InterPro"/>
</dbReference>
<accession>A0AAV9I599</accession>
<evidence type="ECO:0000256" key="4">
    <source>
        <dbReference type="ARBA" id="ARBA00023065"/>
    </source>
</evidence>
<evidence type="ECO:0000256" key="5">
    <source>
        <dbReference type="RuleBase" id="RU364019"/>
    </source>
</evidence>
<evidence type="ECO:0000256" key="6">
    <source>
        <dbReference type="SAM" id="MobiDB-lite"/>
    </source>
</evidence>
<comment type="function">
    <text evidence="5">Subunit of the V1 complex of vacuolar(H+)-ATPase (V-ATPase), a multisubunit enzyme composed of a peripheral complex (V1) that hydrolyzes ATP and a membrane integral complex (V0) that translocates protons. V-ATPase is responsible for acidifying and maintaining the pH of intracellular compartments and in some cell types, is targeted to the plasma membrane, where it is responsible for acidifying the extracellular environment.</text>
</comment>
<keyword evidence="2 5" id="KW-0813">Transport</keyword>
<dbReference type="GO" id="GO:0016887">
    <property type="term" value="F:ATP hydrolysis activity"/>
    <property type="evidence" value="ECO:0007669"/>
    <property type="project" value="TreeGrafter"/>
</dbReference>
<dbReference type="Pfam" id="PF03179">
    <property type="entry name" value="V-ATPase_G"/>
    <property type="match status" value="1"/>
</dbReference>
<evidence type="ECO:0000313" key="8">
    <source>
        <dbReference type="Proteomes" id="UP001300502"/>
    </source>
</evidence>
<dbReference type="InterPro" id="IPR005124">
    <property type="entry name" value="V-ATPase_G"/>
</dbReference>
<keyword evidence="4 5" id="KW-0406">Ion transport</keyword>
<comment type="caution">
    <text evidence="7">The sequence shown here is derived from an EMBL/GenBank/DDBJ whole genome shotgun (WGS) entry which is preliminary data.</text>
</comment>
<keyword evidence="3 5" id="KW-0375">Hydrogen ion transport</keyword>
<dbReference type="EMBL" id="JANCYU010000014">
    <property type="protein sequence ID" value="KAK4523372.1"/>
    <property type="molecule type" value="Genomic_DNA"/>
</dbReference>
<evidence type="ECO:0000256" key="1">
    <source>
        <dbReference type="ARBA" id="ARBA00010066"/>
    </source>
</evidence>
<dbReference type="GO" id="GO:0000221">
    <property type="term" value="C:vacuolar proton-transporting V-type ATPase, V1 domain"/>
    <property type="evidence" value="ECO:0007669"/>
    <property type="project" value="TreeGrafter"/>
</dbReference>
<comment type="similarity">
    <text evidence="1 5">Belongs to the V-ATPase G subunit family.</text>
</comment>
<dbReference type="NCBIfam" id="TIGR01147">
    <property type="entry name" value="V_ATP_synt_G"/>
    <property type="match status" value="1"/>
</dbReference>
<dbReference type="PANTHER" id="PTHR12713">
    <property type="entry name" value="VACUOLAR ATP SYNTHASE SUBUNIT G"/>
    <property type="match status" value="1"/>
</dbReference>
<dbReference type="Proteomes" id="UP001300502">
    <property type="component" value="Unassembled WGS sequence"/>
</dbReference>